<organism evidence="14 15">
    <name type="scientific">Wickerhamomyces pijperi</name>
    <name type="common">Yeast</name>
    <name type="synonym">Pichia pijperi</name>
    <dbReference type="NCBI Taxonomy" id="599730"/>
    <lineage>
        <taxon>Eukaryota</taxon>
        <taxon>Fungi</taxon>
        <taxon>Dikarya</taxon>
        <taxon>Ascomycota</taxon>
        <taxon>Saccharomycotina</taxon>
        <taxon>Saccharomycetes</taxon>
        <taxon>Phaffomycetales</taxon>
        <taxon>Wickerhamomycetaceae</taxon>
        <taxon>Wickerhamomyces</taxon>
    </lineage>
</organism>
<keyword evidence="4 11" id="KW-1133">Transmembrane helix</keyword>
<dbReference type="GO" id="GO:0019706">
    <property type="term" value="F:protein-cysteine S-palmitoyltransferase activity"/>
    <property type="evidence" value="ECO:0007669"/>
    <property type="project" value="UniProtKB-EC"/>
</dbReference>
<keyword evidence="7" id="KW-0449">Lipoprotein</keyword>
<keyword evidence="15" id="KW-1185">Reference proteome</keyword>
<reference evidence="14" key="2">
    <citation type="submission" date="2021-01" db="EMBL/GenBank/DDBJ databases">
        <authorList>
            <person name="Schikora-Tamarit M.A."/>
        </authorList>
    </citation>
    <scope>NUCLEOTIDE SEQUENCE</scope>
    <source>
        <strain evidence="14">CBS2887</strain>
    </source>
</reference>
<feature type="non-terminal residue" evidence="14">
    <location>
        <position position="1"/>
    </location>
</feature>
<evidence type="ECO:0000256" key="8">
    <source>
        <dbReference type="ARBA" id="ARBA00023315"/>
    </source>
</evidence>
<dbReference type="OrthoDB" id="9909019at2759"/>
<accession>A0A9P8TJV9</accession>
<comment type="catalytic activity">
    <reaction evidence="10 11">
        <text>L-cysteinyl-[protein] + hexadecanoyl-CoA = S-hexadecanoyl-L-cysteinyl-[protein] + CoA</text>
        <dbReference type="Rhea" id="RHEA:36683"/>
        <dbReference type="Rhea" id="RHEA-COMP:10131"/>
        <dbReference type="Rhea" id="RHEA-COMP:11032"/>
        <dbReference type="ChEBI" id="CHEBI:29950"/>
        <dbReference type="ChEBI" id="CHEBI:57287"/>
        <dbReference type="ChEBI" id="CHEBI:57379"/>
        <dbReference type="ChEBI" id="CHEBI:74151"/>
        <dbReference type="EC" id="2.3.1.225"/>
    </reaction>
</comment>
<evidence type="ECO:0000256" key="2">
    <source>
        <dbReference type="ARBA" id="ARBA00022679"/>
    </source>
</evidence>
<evidence type="ECO:0000256" key="12">
    <source>
        <dbReference type="SAM" id="MobiDB-lite"/>
    </source>
</evidence>
<reference evidence="14" key="1">
    <citation type="journal article" date="2021" name="Open Biol.">
        <title>Shared evolutionary footprints suggest mitochondrial oxidative damage underlies multiple complex I losses in fungi.</title>
        <authorList>
            <person name="Schikora-Tamarit M.A."/>
            <person name="Marcet-Houben M."/>
            <person name="Nosek J."/>
            <person name="Gabaldon T."/>
        </authorList>
    </citation>
    <scope>NUCLEOTIDE SEQUENCE</scope>
    <source>
        <strain evidence="14">CBS2887</strain>
    </source>
</reference>
<dbReference type="PANTHER" id="PTHR22883:SF43">
    <property type="entry name" value="PALMITOYLTRANSFERASE APP"/>
    <property type="match status" value="1"/>
</dbReference>
<dbReference type="GO" id="GO:0005794">
    <property type="term" value="C:Golgi apparatus"/>
    <property type="evidence" value="ECO:0007669"/>
    <property type="project" value="TreeGrafter"/>
</dbReference>
<evidence type="ECO:0000259" key="13">
    <source>
        <dbReference type="Pfam" id="PF01529"/>
    </source>
</evidence>
<evidence type="ECO:0000256" key="4">
    <source>
        <dbReference type="ARBA" id="ARBA00022989"/>
    </source>
</evidence>
<feature type="compositionally biased region" description="Low complexity" evidence="12">
    <location>
        <begin position="28"/>
        <end position="44"/>
    </location>
</feature>
<dbReference type="Proteomes" id="UP000774326">
    <property type="component" value="Unassembled WGS sequence"/>
</dbReference>
<dbReference type="GO" id="GO:0006612">
    <property type="term" value="P:protein targeting to membrane"/>
    <property type="evidence" value="ECO:0007669"/>
    <property type="project" value="TreeGrafter"/>
</dbReference>
<evidence type="ECO:0000256" key="1">
    <source>
        <dbReference type="ARBA" id="ARBA00004477"/>
    </source>
</evidence>
<feature type="transmembrane region" description="Helical" evidence="11">
    <location>
        <begin position="240"/>
        <end position="264"/>
    </location>
</feature>
<feature type="transmembrane region" description="Helical" evidence="11">
    <location>
        <begin position="135"/>
        <end position="152"/>
    </location>
</feature>
<keyword evidence="5 11" id="KW-0472">Membrane</keyword>
<evidence type="ECO:0000256" key="3">
    <source>
        <dbReference type="ARBA" id="ARBA00022692"/>
    </source>
</evidence>
<dbReference type="GO" id="GO:0005789">
    <property type="term" value="C:endoplasmic reticulum membrane"/>
    <property type="evidence" value="ECO:0007669"/>
    <property type="project" value="UniProtKB-SubCell"/>
</dbReference>
<dbReference type="InterPro" id="IPR039859">
    <property type="entry name" value="PFA4/ZDH16/20/ERF2-like"/>
</dbReference>
<keyword evidence="8 11" id="KW-0012">Acyltransferase</keyword>
<feature type="domain" description="Palmitoyltransferase DHHC" evidence="13">
    <location>
        <begin position="196"/>
        <end position="321"/>
    </location>
</feature>
<dbReference type="PROSITE" id="PS50216">
    <property type="entry name" value="DHHC"/>
    <property type="match status" value="1"/>
</dbReference>
<gene>
    <name evidence="14" type="ORF">WICPIJ_007430</name>
</gene>
<name>A0A9P8TJV9_WICPI</name>
<dbReference type="EC" id="2.3.1.225" evidence="11"/>
<evidence type="ECO:0000313" key="14">
    <source>
        <dbReference type="EMBL" id="KAH3681556.1"/>
    </source>
</evidence>
<comment type="similarity">
    <text evidence="9">Belongs to the DHHC palmitoyltransferase family. ERF2/ZDHHC9 subfamily.</text>
</comment>
<comment type="domain">
    <text evidence="11">The DHHC domain is required for palmitoyltransferase activity.</text>
</comment>
<comment type="caution">
    <text evidence="14">The sequence shown here is derived from an EMBL/GenBank/DDBJ whole genome shotgun (WGS) entry which is preliminary data.</text>
</comment>
<protein>
    <recommendedName>
        <fullName evidence="11">Palmitoyltransferase</fullName>
        <ecNumber evidence="11">2.3.1.225</ecNumber>
    </recommendedName>
</protein>
<evidence type="ECO:0000256" key="11">
    <source>
        <dbReference type="RuleBase" id="RU079119"/>
    </source>
</evidence>
<evidence type="ECO:0000256" key="6">
    <source>
        <dbReference type="ARBA" id="ARBA00023139"/>
    </source>
</evidence>
<evidence type="ECO:0000256" key="7">
    <source>
        <dbReference type="ARBA" id="ARBA00023288"/>
    </source>
</evidence>
<dbReference type="InterPro" id="IPR001594">
    <property type="entry name" value="Palmitoyltrfase_DHHC"/>
</dbReference>
<keyword evidence="2 11" id="KW-0808">Transferase</keyword>
<evidence type="ECO:0000256" key="9">
    <source>
        <dbReference type="ARBA" id="ARBA00023463"/>
    </source>
</evidence>
<feature type="transmembrane region" description="Helical" evidence="11">
    <location>
        <begin position="103"/>
        <end position="123"/>
    </location>
</feature>
<dbReference type="Pfam" id="PF01529">
    <property type="entry name" value="DHHC"/>
    <property type="match status" value="1"/>
</dbReference>
<feature type="transmembrane region" description="Helical" evidence="11">
    <location>
        <begin position="284"/>
        <end position="310"/>
    </location>
</feature>
<evidence type="ECO:0000256" key="10">
    <source>
        <dbReference type="ARBA" id="ARBA00048048"/>
    </source>
</evidence>
<dbReference type="PANTHER" id="PTHR22883">
    <property type="entry name" value="ZINC FINGER DHHC DOMAIN CONTAINING PROTEIN"/>
    <property type="match status" value="1"/>
</dbReference>
<keyword evidence="3 11" id="KW-0812">Transmembrane</keyword>
<keyword evidence="6" id="KW-0564">Palmitate</keyword>
<comment type="subcellular location">
    <subcellularLocation>
        <location evidence="1">Endoplasmic reticulum membrane</location>
        <topology evidence="1">Multi-pass membrane protein</topology>
    </subcellularLocation>
</comment>
<feature type="region of interest" description="Disordered" evidence="12">
    <location>
        <begin position="27"/>
        <end position="49"/>
    </location>
</feature>
<evidence type="ECO:0000313" key="15">
    <source>
        <dbReference type="Proteomes" id="UP000774326"/>
    </source>
</evidence>
<dbReference type="AlphaFoldDB" id="A0A9P8TJV9"/>
<proteinExistence type="inferred from homology"/>
<dbReference type="EMBL" id="JAEUBG010004367">
    <property type="protein sequence ID" value="KAH3681556.1"/>
    <property type="molecule type" value="Genomic_DNA"/>
</dbReference>
<sequence>KRLNTLDDEDQDEAEDEELNILYNQHYSTPPTTATTGTTTTSSPNPQYQPSKWQRLLKWLVTTPAEPTKDSIYPGARNFIYWNSNNVIFLLGGRLRVNKRKPISLFVLTMIILPFVFFCVFDLKFTWRELNPAPPIIFVYCWLVCLTSFIKASTSDPGIVPKNLHKVYTGSFEEIPDEYYNIYALKTSKDRELTIRYCQTCYTWRTPRTFHCSKCDSCISLHDHHCIWLNNCVGERNFRYFYNFVMFGVISSAFSCSFGYFHIFKYKALNGVSMADSLRNSPMSLTNVILSHLVMAYPLALWGYHTYFLLTGQTTREFLRNTDGKLNPFDSGSYWKNFLLRLMKPRGYSLVSSRELYQQGDERFERHTS</sequence>
<evidence type="ECO:0000256" key="5">
    <source>
        <dbReference type="ARBA" id="ARBA00023136"/>
    </source>
</evidence>